<evidence type="ECO:0008006" key="6">
    <source>
        <dbReference type="Google" id="ProtNLM"/>
    </source>
</evidence>
<feature type="binding site" evidence="3">
    <location>
        <position position="63"/>
    </location>
    <ligand>
        <name>substrate</name>
    </ligand>
</feature>
<dbReference type="OrthoDB" id="354304at2759"/>
<dbReference type="EMBL" id="JACAZI010000012">
    <property type="protein sequence ID" value="KAF7347276.1"/>
    <property type="molecule type" value="Genomic_DNA"/>
</dbReference>
<proteinExistence type="predicted"/>
<dbReference type="GO" id="GO:0005829">
    <property type="term" value="C:cytosol"/>
    <property type="evidence" value="ECO:0007669"/>
    <property type="project" value="TreeGrafter"/>
</dbReference>
<accession>A0A8H7CTA6</accession>
<reference evidence="4" key="1">
    <citation type="submission" date="2020-05" db="EMBL/GenBank/DDBJ databases">
        <title>Mycena genomes resolve the evolution of fungal bioluminescence.</title>
        <authorList>
            <person name="Tsai I.J."/>
        </authorList>
    </citation>
    <scope>NUCLEOTIDE SEQUENCE</scope>
    <source>
        <strain evidence="4">CCC161011</strain>
    </source>
</reference>
<feature type="active site" description="Tele-phosphohistidine intermediate" evidence="2">
    <location>
        <position position="9"/>
    </location>
</feature>
<dbReference type="InterPro" id="IPR051695">
    <property type="entry name" value="Phosphoglycerate_Mutase"/>
</dbReference>
<dbReference type="Pfam" id="PF00300">
    <property type="entry name" value="His_Phos_1"/>
    <property type="match status" value="1"/>
</dbReference>
<sequence>MLTVTFIRHGQSEDNIEPIWAGSRDAALSELGVKASTKLHHIATAFFKSDTKFDVIYSSNLSRAHATGQAVLGAHSLPKPRFISDKRLQEQNFGIAEGQPWVILKQIPRKRPYEEMFAKKNFPLADYNRDQKFPEGESLNDLARRAESAIADCMAPHLAAAAQGDIHIAIVSHGGCISELAAALLRLDPDSPRDVSYEGLLNTAWTRAVVSLKDVTPTRPLNVAHLPPLTVEITDVNNSDHLVSLEAELERRKLREVEIVASTENLTRLTIPKIHLQLGALRIRGVPDILPNSTYSLKREKVEALKAALDIYLADKERFPLPVDPEADLP</sequence>
<organism evidence="4 5">
    <name type="scientific">Mycena venus</name>
    <dbReference type="NCBI Taxonomy" id="2733690"/>
    <lineage>
        <taxon>Eukaryota</taxon>
        <taxon>Fungi</taxon>
        <taxon>Dikarya</taxon>
        <taxon>Basidiomycota</taxon>
        <taxon>Agaricomycotina</taxon>
        <taxon>Agaricomycetes</taxon>
        <taxon>Agaricomycetidae</taxon>
        <taxon>Agaricales</taxon>
        <taxon>Marasmiineae</taxon>
        <taxon>Mycenaceae</taxon>
        <taxon>Mycena</taxon>
    </lineage>
</organism>
<dbReference type="GO" id="GO:0043456">
    <property type="term" value="P:regulation of pentose-phosphate shunt"/>
    <property type="evidence" value="ECO:0007669"/>
    <property type="project" value="TreeGrafter"/>
</dbReference>
<evidence type="ECO:0000313" key="5">
    <source>
        <dbReference type="Proteomes" id="UP000620124"/>
    </source>
</evidence>
<keyword evidence="1" id="KW-0378">Hydrolase</keyword>
<name>A0A8H7CTA6_9AGAR</name>
<dbReference type="GO" id="GO:0045820">
    <property type="term" value="P:negative regulation of glycolytic process"/>
    <property type="evidence" value="ECO:0007669"/>
    <property type="project" value="TreeGrafter"/>
</dbReference>
<dbReference type="GO" id="GO:0004331">
    <property type="term" value="F:fructose-2,6-bisphosphate 2-phosphatase activity"/>
    <property type="evidence" value="ECO:0007669"/>
    <property type="project" value="TreeGrafter"/>
</dbReference>
<evidence type="ECO:0000256" key="1">
    <source>
        <dbReference type="ARBA" id="ARBA00022801"/>
    </source>
</evidence>
<comment type="caution">
    <text evidence="4">The sequence shown here is derived from an EMBL/GenBank/DDBJ whole genome shotgun (WGS) entry which is preliminary data.</text>
</comment>
<dbReference type="Gene3D" id="3.40.50.1240">
    <property type="entry name" value="Phosphoglycerate mutase-like"/>
    <property type="match status" value="1"/>
</dbReference>
<keyword evidence="5" id="KW-1185">Reference proteome</keyword>
<dbReference type="InterPro" id="IPR029033">
    <property type="entry name" value="His_PPase_superfam"/>
</dbReference>
<dbReference type="CDD" id="cd07067">
    <property type="entry name" value="HP_PGM_like"/>
    <property type="match status" value="1"/>
</dbReference>
<dbReference type="PANTHER" id="PTHR46517">
    <property type="entry name" value="FRUCTOSE-2,6-BISPHOSPHATASE TIGAR"/>
    <property type="match status" value="1"/>
</dbReference>
<evidence type="ECO:0000256" key="3">
    <source>
        <dbReference type="PIRSR" id="PIRSR613078-2"/>
    </source>
</evidence>
<gene>
    <name evidence="4" type="ORF">MVEN_01482700</name>
</gene>
<dbReference type="InterPro" id="IPR013078">
    <property type="entry name" value="His_Pase_superF_clade-1"/>
</dbReference>
<dbReference type="SMART" id="SM00855">
    <property type="entry name" value="PGAM"/>
    <property type="match status" value="1"/>
</dbReference>
<evidence type="ECO:0000256" key="2">
    <source>
        <dbReference type="PIRSR" id="PIRSR613078-1"/>
    </source>
</evidence>
<dbReference type="SUPFAM" id="SSF53254">
    <property type="entry name" value="Phosphoglycerate mutase-like"/>
    <property type="match status" value="1"/>
</dbReference>
<evidence type="ECO:0000313" key="4">
    <source>
        <dbReference type="EMBL" id="KAF7347276.1"/>
    </source>
</evidence>
<feature type="binding site" evidence="3">
    <location>
        <begin position="8"/>
        <end position="15"/>
    </location>
    <ligand>
        <name>substrate</name>
    </ligand>
</feature>
<protein>
    <recommendedName>
        <fullName evidence="6">Phosphoglycerate mutase-like protein</fullName>
    </recommendedName>
</protein>
<dbReference type="Proteomes" id="UP000620124">
    <property type="component" value="Unassembled WGS sequence"/>
</dbReference>
<dbReference type="PANTHER" id="PTHR46517:SF1">
    <property type="entry name" value="FRUCTOSE-2,6-BISPHOSPHATASE TIGAR"/>
    <property type="match status" value="1"/>
</dbReference>
<feature type="active site" description="Proton donor/acceptor" evidence="2">
    <location>
        <position position="90"/>
    </location>
</feature>
<dbReference type="AlphaFoldDB" id="A0A8H7CTA6"/>